<dbReference type="EMBL" id="JADKPO010000012">
    <property type="protein sequence ID" value="MBF4768255.1"/>
    <property type="molecule type" value="Genomic_DNA"/>
</dbReference>
<comment type="caution">
    <text evidence="1">The sequence shown here is derived from an EMBL/GenBank/DDBJ whole genome shotgun (WGS) entry which is preliminary data.</text>
</comment>
<organism evidence="1 2">
    <name type="scientific">Nocardioides agariphilus</name>
    <dbReference type="NCBI Taxonomy" id="433664"/>
    <lineage>
        <taxon>Bacteria</taxon>
        <taxon>Bacillati</taxon>
        <taxon>Actinomycetota</taxon>
        <taxon>Actinomycetes</taxon>
        <taxon>Propionibacteriales</taxon>
        <taxon>Nocardioidaceae</taxon>
        <taxon>Nocardioides</taxon>
    </lineage>
</organism>
<name>A0A930YQ07_9ACTN</name>
<sequence>MWDTAELGSTHLSHDMPCPGCAHPRHTYLPCSDECACVPQWPGTMPATTTLATSRLAEVSSQGWAA</sequence>
<dbReference type="RefSeq" id="WP_194696395.1">
    <property type="nucleotide sequence ID" value="NZ_JADKPO010000012.1"/>
</dbReference>
<proteinExistence type="predicted"/>
<evidence type="ECO:0000313" key="1">
    <source>
        <dbReference type="EMBL" id="MBF4768255.1"/>
    </source>
</evidence>
<protein>
    <submittedName>
        <fullName evidence="1">Uncharacterized protein</fullName>
    </submittedName>
</protein>
<dbReference type="AlphaFoldDB" id="A0A930YQ07"/>
<evidence type="ECO:0000313" key="2">
    <source>
        <dbReference type="Proteomes" id="UP000660668"/>
    </source>
</evidence>
<reference evidence="1" key="1">
    <citation type="submission" date="2020-11" db="EMBL/GenBank/DDBJ databases">
        <title>Nocardioides cynanchi sp. nov., isolated from soil of rhizosphere of Cynanchum wilfordii.</title>
        <authorList>
            <person name="Lee J.-S."/>
            <person name="Suh M.K."/>
            <person name="Kim J.-S."/>
        </authorList>
    </citation>
    <scope>NUCLEOTIDE SEQUENCE</scope>
    <source>
        <strain evidence="1">KCTC 19276</strain>
    </source>
</reference>
<dbReference type="Proteomes" id="UP000660668">
    <property type="component" value="Unassembled WGS sequence"/>
</dbReference>
<keyword evidence="2" id="KW-1185">Reference proteome</keyword>
<accession>A0A930YQ07</accession>
<gene>
    <name evidence="1" type="ORF">ISU10_10785</name>
</gene>